<feature type="transmembrane region" description="Helical" evidence="3">
    <location>
        <begin position="168"/>
        <end position="191"/>
    </location>
</feature>
<comment type="similarity">
    <text evidence="2">Belongs to the major facilitator superfamily. Monocarboxylate porter (TC 2.A.1.13) family.</text>
</comment>
<evidence type="ECO:0000256" key="1">
    <source>
        <dbReference type="ARBA" id="ARBA00004141"/>
    </source>
</evidence>
<evidence type="ECO:0000313" key="5">
    <source>
        <dbReference type="Proteomes" id="UP000245383"/>
    </source>
</evidence>
<dbReference type="InterPro" id="IPR036259">
    <property type="entry name" value="MFS_trans_sf"/>
</dbReference>
<sequence>MADSTKRPKSPSTSSLIISSALPNMSQDVASNKESQLSEKISVPGNRLDTGYAWVILAASTLNFAIISGTGNSFGVFQEYFLNTMFVDSPASYVSLISSLSSAVKFSGGLLASSIIYYIGLRNTCILGTLLSFSGLFASSFCSTIPSLTVAFGVVYSLGAALLINCSIIAPSLWFGLFVESGYCVVSLYFSASLTELGETRTFASNSLMIACASIGTGRLFAPFFTKKLGVLNTLIITTLISGLSCFGLWLPTKSLPMYLIFIVVFGFNCGFYHALGPVLIDNFYDKAEISQVNGIMYLFLGSGSLITNPSVGVMFDKIGNRKSYTSLKIFCGLAFIMASILCFGLKRYIRKNHPSQIL</sequence>
<feature type="transmembrane region" description="Helical" evidence="3">
    <location>
        <begin position="51"/>
        <end position="71"/>
    </location>
</feature>
<dbReference type="InterPro" id="IPR011701">
    <property type="entry name" value="MFS"/>
</dbReference>
<feature type="transmembrane region" description="Helical" evidence="3">
    <location>
        <begin position="296"/>
        <end position="316"/>
    </location>
</feature>
<organism evidence="4 5">
    <name type="scientific">Smittium simulii</name>
    <dbReference type="NCBI Taxonomy" id="133385"/>
    <lineage>
        <taxon>Eukaryota</taxon>
        <taxon>Fungi</taxon>
        <taxon>Fungi incertae sedis</taxon>
        <taxon>Zoopagomycota</taxon>
        <taxon>Kickxellomycotina</taxon>
        <taxon>Harpellomycetes</taxon>
        <taxon>Harpellales</taxon>
        <taxon>Legeriomycetaceae</taxon>
        <taxon>Smittium</taxon>
    </lineage>
</organism>
<feature type="transmembrane region" description="Helical" evidence="3">
    <location>
        <begin position="91"/>
        <end position="118"/>
    </location>
</feature>
<reference evidence="4 5" key="1">
    <citation type="journal article" date="2018" name="MBio">
        <title>Comparative Genomics Reveals the Core Gene Toolbox for the Fungus-Insect Symbiosis.</title>
        <authorList>
            <person name="Wang Y."/>
            <person name="Stata M."/>
            <person name="Wang W."/>
            <person name="Stajich J.E."/>
            <person name="White M.M."/>
            <person name="Moncalvo J.M."/>
        </authorList>
    </citation>
    <scope>NUCLEOTIDE SEQUENCE [LARGE SCALE GENOMIC DNA]</scope>
    <source>
        <strain evidence="4 5">SWE-8-4</strain>
    </source>
</reference>
<proteinExistence type="inferred from homology"/>
<evidence type="ECO:0008006" key="6">
    <source>
        <dbReference type="Google" id="ProtNLM"/>
    </source>
</evidence>
<evidence type="ECO:0000256" key="2">
    <source>
        <dbReference type="ARBA" id="ARBA00006727"/>
    </source>
</evidence>
<comment type="subcellular location">
    <subcellularLocation>
        <location evidence="1">Membrane</location>
        <topology evidence="1">Multi-pass membrane protein</topology>
    </subcellularLocation>
</comment>
<dbReference type="Gene3D" id="1.20.1250.20">
    <property type="entry name" value="MFS general substrate transporter like domains"/>
    <property type="match status" value="1"/>
</dbReference>
<dbReference type="Proteomes" id="UP000245383">
    <property type="component" value="Unassembled WGS sequence"/>
</dbReference>
<keyword evidence="3" id="KW-0472">Membrane</keyword>
<accession>A0A2T9YYM4</accession>
<dbReference type="PANTHER" id="PTHR11360:SF284">
    <property type="entry name" value="EG:103B4.3 PROTEIN-RELATED"/>
    <property type="match status" value="1"/>
</dbReference>
<feature type="transmembrane region" description="Helical" evidence="3">
    <location>
        <begin position="203"/>
        <end position="225"/>
    </location>
</feature>
<feature type="transmembrane region" description="Helical" evidence="3">
    <location>
        <begin position="231"/>
        <end position="251"/>
    </location>
</feature>
<dbReference type="PANTHER" id="PTHR11360">
    <property type="entry name" value="MONOCARBOXYLATE TRANSPORTER"/>
    <property type="match status" value="1"/>
</dbReference>
<dbReference type="Pfam" id="PF07690">
    <property type="entry name" value="MFS_1"/>
    <property type="match status" value="1"/>
</dbReference>
<dbReference type="GO" id="GO:0016020">
    <property type="term" value="C:membrane"/>
    <property type="evidence" value="ECO:0007669"/>
    <property type="project" value="UniProtKB-SubCell"/>
</dbReference>
<gene>
    <name evidence="4" type="ORF">BB561_000549</name>
</gene>
<feature type="transmembrane region" description="Helical" evidence="3">
    <location>
        <begin position="258"/>
        <end position="276"/>
    </location>
</feature>
<feature type="transmembrane region" description="Helical" evidence="3">
    <location>
        <begin position="130"/>
        <end position="156"/>
    </location>
</feature>
<keyword evidence="3" id="KW-1133">Transmembrane helix</keyword>
<evidence type="ECO:0000313" key="4">
    <source>
        <dbReference type="EMBL" id="PVU97443.1"/>
    </source>
</evidence>
<name>A0A2T9YYM4_9FUNG</name>
<keyword evidence="3" id="KW-0812">Transmembrane</keyword>
<dbReference type="SUPFAM" id="SSF103473">
    <property type="entry name" value="MFS general substrate transporter"/>
    <property type="match status" value="2"/>
</dbReference>
<dbReference type="InterPro" id="IPR050327">
    <property type="entry name" value="Proton-linked_MCT"/>
</dbReference>
<dbReference type="GO" id="GO:0022857">
    <property type="term" value="F:transmembrane transporter activity"/>
    <property type="evidence" value="ECO:0007669"/>
    <property type="project" value="InterPro"/>
</dbReference>
<evidence type="ECO:0000256" key="3">
    <source>
        <dbReference type="SAM" id="Phobius"/>
    </source>
</evidence>
<feature type="transmembrane region" description="Helical" evidence="3">
    <location>
        <begin position="328"/>
        <end position="350"/>
    </location>
</feature>
<protein>
    <recommendedName>
        <fullName evidence="6">Major facilitator superfamily (MFS) profile domain-containing protein</fullName>
    </recommendedName>
</protein>
<dbReference type="OrthoDB" id="6499973at2759"/>
<dbReference type="EMBL" id="MBFR01000012">
    <property type="protein sequence ID" value="PVU97443.1"/>
    <property type="molecule type" value="Genomic_DNA"/>
</dbReference>
<comment type="caution">
    <text evidence="4">The sequence shown here is derived from an EMBL/GenBank/DDBJ whole genome shotgun (WGS) entry which is preliminary data.</text>
</comment>
<keyword evidence="5" id="KW-1185">Reference proteome</keyword>
<dbReference type="AlphaFoldDB" id="A0A2T9YYM4"/>